<protein>
    <submittedName>
        <fullName evidence="1">Uncharacterized protein</fullName>
    </submittedName>
</protein>
<sequence>MVSAFPKIAKFDWSFLRDLQKKRIKYFLIKNVFVNEQKSFGLK</sequence>
<evidence type="ECO:0000313" key="1">
    <source>
        <dbReference type="EMBL" id="EAL69273.1"/>
    </source>
</evidence>
<dbReference type="GeneID" id="8620478"/>
<name>Q551Q7_DICDI</name>
<dbReference type="HOGENOM" id="CLU_3243259_0_0_1"/>
<accession>Q551Q7</accession>
<dbReference type="Proteomes" id="UP000002195">
    <property type="component" value="Unassembled WGS sequence"/>
</dbReference>
<dbReference type="InParanoid" id="Q551Q7"/>
<organism evidence="1 2">
    <name type="scientific">Dictyostelium discoideum</name>
    <name type="common">Social amoeba</name>
    <dbReference type="NCBI Taxonomy" id="44689"/>
    <lineage>
        <taxon>Eukaryota</taxon>
        <taxon>Amoebozoa</taxon>
        <taxon>Evosea</taxon>
        <taxon>Eumycetozoa</taxon>
        <taxon>Dictyostelia</taxon>
        <taxon>Dictyosteliales</taxon>
        <taxon>Dictyosteliaceae</taxon>
        <taxon>Dictyostelium</taxon>
    </lineage>
</organism>
<proteinExistence type="predicted"/>
<dbReference type="EMBL" id="AAFI02000014">
    <property type="protein sequence ID" value="EAL69273.1"/>
    <property type="molecule type" value="Genomic_DNA"/>
</dbReference>
<keyword evidence="2" id="KW-1185">Reference proteome</keyword>
<comment type="caution">
    <text evidence="1">The sequence shown here is derived from an EMBL/GenBank/DDBJ whole genome shotgun (WGS) entry which is preliminary data.</text>
</comment>
<gene>
    <name evidence="1" type="ORF">DDB_G0276385</name>
</gene>
<dbReference type="SMR" id="Q551Q7"/>
<dbReference type="RefSeq" id="XP_643204.1">
    <property type="nucleotide sequence ID" value="XM_638112.1"/>
</dbReference>
<dbReference type="VEuPathDB" id="AmoebaDB:DDB_G0276385"/>
<reference evidence="1 2" key="1">
    <citation type="journal article" date="2005" name="Nature">
        <title>The genome of the social amoeba Dictyostelium discoideum.</title>
        <authorList>
            <consortium name="The Dictyostelium discoideum Sequencing Consortium"/>
            <person name="Eichinger L."/>
            <person name="Pachebat J.A."/>
            <person name="Glockner G."/>
            <person name="Rajandream M.A."/>
            <person name="Sucgang R."/>
            <person name="Berriman M."/>
            <person name="Song J."/>
            <person name="Olsen R."/>
            <person name="Szafranski K."/>
            <person name="Xu Q."/>
            <person name="Tunggal B."/>
            <person name="Kummerfeld S."/>
            <person name="Madera M."/>
            <person name="Konfortov B.A."/>
            <person name="Rivero F."/>
            <person name="Bankier A.T."/>
            <person name="Lehmann R."/>
            <person name="Hamlin N."/>
            <person name="Davies R."/>
            <person name="Gaudet P."/>
            <person name="Fey P."/>
            <person name="Pilcher K."/>
            <person name="Chen G."/>
            <person name="Saunders D."/>
            <person name="Sodergren E."/>
            <person name="Davis P."/>
            <person name="Kerhornou A."/>
            <person name="Nie X."/>
            <person name="Hall N."/>
            <person name="Anjard C."/>
            <person name="Hemphill L."/>
            <person name="Bason N."/>
            <person name="Farbrother P."/>
            <person name="Desany B."/>
            <person name="Just E."/>
            <person name="Morio T."/>
            <person name="Rost R."/>
            <person name="Churcher C."/>
            <person name="Cooper J."/>
            <person name="Haydock S."/>
            <person name="van Driessche N."/>
            <person name="Cronin A."/>
            <person name="Goodhead I."/>
            <person name="Muzny D."/>
            <person name="Mourier T."/>
            <person name="Pain A."/>
            <person name="Lu M."/>
            <person name="Harper D."/>
            <person name="Lindsay R."/>
            <person name="Hauser H."/>
            <person name="James K."/>
            <person name="Quiles M."/>
            <person name="Madan Babu M."/>
            <person name="Saito T."/>
            <person name="Buchrieser C."/>
            <person name="Wardroper A."/>
            <person name="Felder M."/>
            <person name="Thangavelu M."/>
            <person name="Johnson D."/>
            <person name="Knights A."/>
            <person name="Loulseged H."/>
            <person name="Mungall K."/>
            <person name="Oliver K."/>
            <person name="Price C."/>
            <person name="Quail M.A."/>
            <person name="Urushihara H."/>
            <person name="Hernandez J."/>
            <person name="Rabbinowitsch E."/>
            <person name="Steffen D."/>
            <person name="Sanders M."/>
            <person name="Ma J."/>
            <person name="Kohara Y."/>
            <person name="Sharp S."/>
            <person name="Simmonds M."/>
            <person name="Spiegler S."/>
            <person name="Tivey A."/>
            <person name="Sugano S."/>
            <person name="White B."/>
            <person name="Walker D."/>
            <person name="Woodward J."/>
            <person name="Winckler T."/>
            <person name="Tanaka Y."/>
            <person name="Shaulsky G."/>
            <person name="Schleicher M."/>
            <person name="Weinstock G."/>
            <person name="Rosenthal A."/>
            <person name="Cox E.C."/>
            <person name="Chisholm R.L."/>
            <person name="Gibbs R."/>
            <person name="Loomis W.F."/>
            <person name="Platzer M."/>
            <person name="Kay R.R."/>
            <person name="Williams J."/>
            <person name="Dear P.H."/>
            <person name="Noegel A.A."/>
            <person name="Barrell B."/>
            <person name="Kuspa A."/>
        </authorList>
    </citation>
    <scope>NUCLEOTIDE SEQUENCE [LARGE SCALE GENOMIC DNA]</scope>
    <source>
        <strain evidence="1 2">AX4</strain>
    </source>
</reference>
<dbReference type="KEGG" id="ddi:DDB_G0276385"/>
<dbReference type="PaxDb" id="44689-DDB0203826"/>
<evidence type="ECO:0000313" key="2">
    <source>
        <dbReference type="Proteomes" id="UP000002195"/>
    </source>
</evidence>
<dbReference type="AlphaFoldDB" id="Q551Q7"/>